<protein>
    <submittedName>
        <fullName evidence="14">YegS/Rv2252/BmrU family lipid kinase</fullName>
    </submittedName>
</protein>
<keyword evidence="10" id="KW-0443">Lipid metabolism</keyword>
<evidence type="ECO:0000259" key="13">
    <source>
        <dbReference type="PROSITE" id="PS50146"/>
    </source>
</evidence>
<dbReference type="GO" id="GO:0005524">
    <property type="term" value="F:ATP binding"/>
    <property type="evidence" value="ECO:0007669"/>
    <property type="project" value="UniProtKB-KW"/>
</dbReference>
<keyword evidence="6" id="KW-0547">Nucleotide-binding</keyword>
<keyword evidence="7 14" id="KW-0418">Kinase</keyword>
<comment type="caution">
    <text evidence="14">The sequence shown here is derived from an EMBL/GenBank/DDBJ whole genome shotgun (WGS) entry which is preliminary data.</text>
</comment>
<dbReference type="Gene3D" id="3.40.50.10330">
    <property type="entry name" value="Probable inorganic polyphosphate/atp-NAD kinase, domain 1"/>
    <property type="match status" value="1"/>
</dbReference>
<dbReference type="InterPro" id="IPR017438">
    <property type="entry name" value="ATP-NAD_kinase_N"/>
</dbReference>
<comment type="cofactor">
    <cofactor evidence="1">
        <name>Mg(2+)</name>
        <dbReference type="ChEBI" id="CHEBI:18420"/>
    </cofactor>
</comment>
<name>A0A9D1ZZL8_9FIRM</name>
<feature type="domain" description="DAGKc" evidence="13">
    <location>
        <begin position="1"/>
        <end position="131"/>
    </location>
</feature>
<dbReference type="AlphaFoldDB" id="A0A9D1ZZL8"/>
<evidence type="ECO:0000256" key="6">
    <source>
        <dbReference type="ARBA" id="ARBA00022741"/>
    </source>
</evidence>
<dbReference type="InterPro" id="IPR005218">
    <property type="entry name" value="Diacylglycerol/lipid_kinase"/>
</dbReference>
<gene>
    <name evidence="14" type="ORF">H9729_04255</name>
</gene>
<keyword evidence="11" id="KW-0594">Phospholipid biosynthesis</keyword>
<dbReference type="EMBL" id="DXCQ01000030">
    <property type="protein sequence ID" value="HIY96879.1"/>
    <property type="molecule type" value="Genomic_DNA"/>
</dbReference>
<dbReference type="GO" id="GO:0005886">
    <property type="term" value="C:plasma membrane"/>
    <property type="evidence" value="ECO:0007669"/>
    <property type="project" value="TreeGrafter"/>
</dbReference>
<keyword evidence="4" id="KW-0808">Transferase</keyword>
<keyword evidence="3" id="KW-0444">Lipid biosynthesis</keyword>
<keyword evidence="5" id="KW-0479">Metal-binding</keyword>
<sequence length="305" mass="33586">MEMKCLFLYNPVSGRGKITGKLDYIVHTLQKKYDYVDSYATKGPGDMARAAAEAAEKYDALVFSGGDGSFNEIVRGIAGAENPPELGYIPCGTVNDVAHTLGIPKRIKGALKVILTGDNALLDCMKVGERYAMYIVAAGAFTSATYTTPQASKQRVGRIAYGVEGLRKNMKFDVFDVCLDNGSRRERTDCVFVALLNGRYVAGMRLNKDGSMADGKIEAAVIRQCKKPNIFQRIRAFFALANLFLFGYKVREKQIVRMEGSRFEIEADPSVCWNFDGEKGICGNIVVEVLPKRINMLVPKGSKNL</sequence>
<evidence type="ECO:0000313" key="15">
    <source>
        <dbReference type="Proteomes" id="UP000886750"/>
    </source>
</evidence>
<dbReference type="InterPro" id="IPR001206">
    <property type="entry name" value="Diacylglycerol_kinase_cat_dom"/>
</dbReference>
<dbReference type="PANTHER" id="PTHR12358">
    <property type="entry name" value="SPHINGOSINE KINASE"/>
    <property type="match status" value="1"/>
</dbReference>
<organism evidence="14 15">
    <name type="scientific">Candidatus Borkfalkia excrementigallinarum</name>
    <dbReference type="NCBI Taxonomy" id="2838506"/>
    <lineage>
        <taxon>Bacteria</taxon>
        <taxon>Bacillati</taxon>
        <taxon>Bacillota</taxon>
        <taxon>Clostridia</taxon>
        <taxon>Christensenellales</taxon>
        <taxon>Christensenellaceae</taxon>
        <taxon>Candidatus Borkfalkia</taxon>
    </lineage>
</organism>
<keyword evidence="12" id="KW-1208">Phospholipid metabolism</keyword>
<dbReference type="SUPFAM" id="SSF111331">
    <property type="entry name" value="NAD kinase/diacylglycerol kinase-like"/>
    <property type="match status" value="1"/>
</dbReference>
<dbReference type="InterPro" id="IPR050187">
    <property type="entry name" value="Lipid_Phosphate_FormReg"/>
</dbReference>
<evidence type="ECO:0000256" key="1">
    <source>
        <dbReference type="ARBA" id="ARBA00001946"/>
    </source>
</evidence>
<dbReference type="GO" id="GO:0008654">
    <property type="term" value="P:phospholipid biosynthetic process"/>
    <property type="evidence" value="ECO:0007669"/>
    <property type="project" value="UniProtKB-KW"/>
</dbReference>
<evidence type="ECO:0000313" key="14">
    <source>
        <dbReference type="EMBL" id="HIY96879.1"/>
    </source>
</evidence>
<dbReference type="Proteomes" id="UP000886750">
    <property type="component" value="Unassembled WGS sequence"/>
</dbReference>
<dbReference type="GO" id="GO:0046872">
    <property type="term" value="F:metal ion binding"/>
    <property type="evidence" value="ECO:0007669"/>
    <property type="project" value="UniProtKB-KW"/>
</dbReference>
<evidence type="ECO:0000256" key="8">
    <source>
        <dbReference type="ARBA" id="ARBA00022840"/>
    </source>
</evidence>
<dbReference type="InterPro" id="IPR016064">
    <property type="entry name" value="NAD/diacylglycerol_kinase_sf"/>
</dbReference>
<reference evidence="14" key="1">
    <citation type="journal article" date="2021" name="PeerJ">
        <title>Extensive microbial diversity within the chicken gut microbiome revealed by metagenomics and culture.</title>
        <authorList>
            <person name="Gilroy R."/>
            <person name="Ravi A."/>
            <person name="Getino M."/>
            <person name="Pursley I."/>
            <person name="Horton D.L."/>
            <person name="Alikhan N.F."/>
            <person name="Baker D."/>
            <person name="Gharbi K."/>
            <person name="Hall N."/>
            <person name="Watson M."/>
            <person name="Adriaenssens E.M."/>
            <person name="Foster-Nyarko E."/>
            <person name="Jarju S."/>
            <person name="Secka A."/>
            <person name="Antonio M."/>
            <person name="Oren A."/>
            <person name="Chaudhuri R.R."/>
            <person name="La Ragione R."/>
            <person name="Hildebrand F."/>
            <person name="Pallen M.J."/>
        </authorList>
    </citation>
    <scope>NUCLEOTIDE SEQUENCE</scope>
    <source>
        <strain evidence="14">1345</strain>
    </source>
</reference>
<evidence type="ECO:0000256" key="7">
    <source>
        <dbReference type="ARBA" id="ARBA00022777"/>
    </source>
</evidence>
<dbReference type="PROSITE" id="PS50146">
    <property type="entry name" value="DAGK"/>
    <property type="match status" value="1"/>
</dbReference>
<evidence type="ECO:0000256" key="5">
    <source>
        <dbReference type="ARBA" id="ARBA00022723"/>
    </source>
</evidence>
<evidence type="ECO:0000256" key="11">
    <source>
        <dbReference type="ARBA" id="ARBA00023209"/>
    </source>
</evidence>
<reference evidence="14" key="2">
    <citation type="submission" date="2021-04" db="EMBL/GenBank/DDBJ databases">
        <authorList>
            <person name="Gilroy R."/>
        </authorList>
    </citation>
    <scope>NUCLEOTIDE SEQUENCE</scope>
    <source>
        <strain evidence="14">1345</strain>
    </source>
</reference>
<proteinExistence type="inferred from homology"/>
<dbReference type="InterPro" id="IPR045540">
    <property type="entry name" value="YegS/DAGK_C"/>
</dbReference>
<comment type="similarity">
    <text evidence="2">Belongs to the diacylglycerol/lipid kinase family.</text>
</comment>
<dbReference type="Pfam" id="PF00781">
    <property type="entry name" value="DAGK_cat"/>
    <property type="match status" value="1"/>
</dbReference>
<evidence type="ECO:0000256" key="4">
    <source>
        <dbReference type="ARBA" id="ARBA00022679"/>
    </source>
</evidence>
<dbReference type="GO" id="GO:0004143">
    <property type="term" value="F:ATP-dependent diacylglycerol kinase activity"/>
    <property type="evidence" value="ECO:0007669"/>
    <property type="project" value="TreeGrafter"/>
</dbReference>
<dbReference type="PANTHER" id="PTHR12358:SF106">
    <property type="entry name" value="LIPID KINASE YEGS"/>
    <property type="match status" value="1"/>
</dbReference>
<evidence type="ECO:0000256" key="3">
    <source>
        <dbReference type="ARBA" id="ARBA00022516"/>
    </source>
</evidence>
<dbReference type="NCBIfam" id="TIGR00147">
    <property type="entry name" value="YegS/Rv2252/BmrU family lipid kinase"/>
    <property type="match status" value="1"/>
</dbReference>
<keyword evidence="9" id="KW-0460">Magnesium</keyword>
<accession>A0A9D1ZZL8</accession>
<evidence type="ECO:0000256" key="10">
    <source>
        <dbReference type="ARBA" id="ARBA00023098"/>
    </source>
</evidence>
<evidence type="ECO:0000256" key="2">
    <source>
        <dbReference type="ARBA" id="ARBA00005983"/>
    </source>
</evidence>
<dbReference type="Pfam" id="PF19279">
    <property type="entry name" value="YegS_C"/>
    <property type="match status" value="1"/>
</dbReference>
<evidence type="ECO:0000256" key="12">
    <source>
        <dbReference type="ARBA" id="ARBA00023264"/>
    </source>
</evidence>
<evidence type="ECO:0000256" key="9">
    <source>
        <dbReference type="ARBA" id="ARBA00022842"/>
    </source>
</evidence>
<dbReference type="Gene3D" id="2.60.200.40">
    <property type="match status" value="1"/>
</dbReference>
<keyword evidence="8" id="KW-0067">ATP-binding</keyword>
<dbReference type="SMART" id="SM00046">
    <property type="entry name" value="DAGKc"/>
    <property type="match status" value="1"/>
</dbReference>